<dbReference type="RefSeq" id="WP_008027944.1">
    <property type="nucleotide sequence ID" value="NZ_ACYY01000003.1"/>
</dbReference>
<dbReference type="EMBL" id="ACYY01000003">
    <property type="protein sequence ID" value="EEW26334.1"/>
    <property type="molecule type" value="Genomic_DNA"/>
</dbReference>
<evidence type="ECO:0000313" key="2">
    <source>
        <dbReference type="Proteomes" id="UP000010121"/>
    </source>
</evidence>
<sequence length="270" mass="28658">MTKVAIIGNSHVAALKAAWDATPLPGLDMTFFAAPQRNFRQFALQPNRVYGLPAPQRGRHAEIVQKLNGALQIDLSGVDQVVLSAFGWNPGAIAQLIATCDIDGLRLTGAPTLLSRDLFDAICAALARALRPGPEWRHWPGAAPIFLAQAATCETCLGSSNADFASWQRLAAAPDGALAAFDIFFDHLRADLAGVGITLLRQPPQSLRPSGLTEARFLATGGGVVPGQEHLRGDHAHMNAAYGTLCLTALHDLIRRGPSPAPIPQSDTEV</sequence>
<dbReference type="STRING" id="371731.Rsw2DRAFT_0614"/>
<reference evidence="1 2" key="1">
    <citation type="submission" date="2009-08" db="EMBL/GenBank/DDBJ databases">
        <title>The draft genome of Rhodobacter sp. SW2.</title>
        <authorList>
            <consortium name="US DOE Joint Genome Institute (JGI-PGF)"/>
            <person name="Lucas S."/>
            <person name="Copeland A."/>
            <person name="Lapidus A."/>
            <person name="Glavina del Rio T."/>
            <person name="Tice H."/>
            <person name="Bruce D."/>
            <person name="Goodwin L."/>
            <person name="Pitluck S."/>
            <person name="Larimer F."/>
            <person name="Land M.L."/>
            <person name="Hauser L."/>
            <person name="Emerson D."/>
        </authorList>
    </citation>
    <scope>NUCLEOTIDE SEQUENCE [LARGE SCALE GENOMIC DNA]</scope>
    <source>
        <strain evidence="1 2">SW2</strain>
    </source>
</reference>
<name>C8RXT6_9RHOB</name>
<accession>C8RXT6</accession>
<gene>
    <name evidence="1" type="ORF">Rsw2DRAFT_0614</name>
</gene>
<dbReference type="Proteomes" id="UP000010121">
    <property type="component" value="Unassembled WGS sequence"/>
</dbReference>
<comment type="caution">
    <text evidence="1">The sequence shown here is derived from an EMBL/GenBank/DDBJ whole genome shotgun (WGS) entry which is preliminary data.</text>
</comment>
<dbReference type="eggNOG" id="ENOG503386Z">
    <property type="taxonomic scope" value="Bacteria"/>
</dbReference>
<proteinExistence type="predicted"/>
<dbReference type="AlphaFoldDB" id="C8RXT6"/>
<keyword evidence="2" id="KW-1185">Reference proteome</keyword>
<dbReference type="OrthoDB" id="6174477at2"/>
<evidence type="ECO:0000313" key="1">
    <source>
        <dbReference type="EMBL" id="EEW26334.1"/>
    </source>
</evidence>
<protein>
    <submittedName>
        <fullName evidence="1">Uncharacterized protein</fullName>
    </submittedName>
</protein>
<organism evidence="1 2">
    <name type="scientific">Rhodobacter ferrooxidans</name>
    <dbReference type="NCBI Taxonomy" id="371731"/>
    <lineage>
        <taxon>Bacteria</taxon>
        <taxon>Pseudomonadati</taxon>
        <taxon>Pseudomonadota</taxon>
        <taxon>Alphaproteobacteria</taxon>
        <taxon>Rhodobacterales</taxon>
        <taxon>Rhodobacter group</taxon>
        <taxon>Rhodobacter</taxon>
    </lineage>
</organism>